<dbReference type="EMBL" id="KN833693">
    <property type="protein sequence ID" value="KIK28176.1"/>
    <property type="molecule type" value="Genomic_DNA"/>
</dbReference>
<reference evidence="2" key="2">
    <citation type="submission" date="2015-01" db="EMBL/GenBank/DDBJ databases">
        <title>Evolutionary Origins and Diversification of the Mycorrhizal Mutualists.</title>
        <authorList>
            <consortium name="DOE Joint Genome Institute"/>
            <consortium name="Mycorrhizal Genomics Consortium"/>
            <person name="Kohler A."/>
            <person name="Kuo A."/>
            <person name="Nagy L.G."/>
            <person name="Floudas D."/>
            <person name="Copeland A."/>
            <person name="Barry K.W."/>
            <person name="Cichocki N."/>
            <person name="Veneault-Fourrey C."/>
            <person name="LaButti K."/>
            <person name="Lindquist E.A."/>
            <person name="Lipzen A."/>
            <person name="Lundell T."/>
            <person name="Morin E."/>
            <person name="Murat C."/>
            <person name="Riley R."/>
            <person name="Ohm R."/>
            <person name="Sun H."/>
            <person name="Tunlid A."/>
            <person name="Henrissat B."/>
            <person name="Grigoriev I.V."/>
            <person name="Hibbett D.S."/>
            <person name="Martin F."/>
        </authorList>
    </citation>
    <scope>NUCLEOTIDE SEQUENCE [LARGE SCALE GENOMIC DNA]</scope>
    <source>
        <strain evidence="2">441</strain>
    </source>
</reference>
<keyword evidence="2" id="KW-1185">Reference proteome</keyword>
<accession>A0A0C9ZFU3</accession>
<protein>
    <submittedName>
        <fullName evidence="1">Uncharacterized protein</fullName>
    </submittedName>
</protein>
<organism evidence="1 2">
    <name type="scientific">Pisolithus microcarpus 441</name>
    <dbReference type="NCBI Taxonomy" id="765257"/>
    <lineage>
        <taxon>Eukaryota</taxon>
        <taxon>Fungi</taxon>
        <taxon>Dikarya</taxon>
        <taxon>Basidiomycota</taxon>
        <taxon>Agaricomycotina</taxon>
        <taxon>Agaricomycetes</taxon>
        <taxon>Agaricomycetidae</taxon>
        <taxon>Boletales</taxon>
        <taxon>Sclerodermatineae</taxon>
        <taxon>Pisolithaceae</taxon>
        <taxon>Pisolithus</taxon>
    </lineage>
</organism>
<evidence type="ECO:0000313" key="2">
    <source>
        <dbReference type="Proteomes" id="UP000054018"/>
    </source>
</evidence>
<gene>
    <name evidence="1" type="ORF">PISMIDRAFT_7690</name>
</gene>
<dbReference type="HOGENOM" id="CLU_104732_1_0_1"/>
<reference evidence="1 2" key="1">
    <citation type="submission" date="2014-04" db="EMBL/GenBank/DDBJ databases">
        <authorList>
            <consortium name="DOE Joint Genome Institute"/>
            <person name="Kuo A."/>
            <person name="Kohler A."/>
            <person name="Costa M.D."/>
            <person name="Nagy L.G."/>
            <person name="Floudas D."/>
            <person name="Copeland A."/>
            <person name="Barry K.W."/>
            <person name="Cichocki N."/>
            <person name="Veneault-Fourrey C."/>
            <person name="LaButti K."/>
            <person name="Lindquist E.A."/>
            <person name="Lipzen A."/>
            <person name="Lundell T."/>
            <person name="Morin E."/>
            <person name="Murat C."/>
            <person name="Sun H."/>
            <person name="Tunlid A."/>
            <person name="Henrissat B."/>
            <person name="Grigoriev I.V."/>
            <person name="Hibbett D.S."/>
            <person name="Martin F."/>
            <person name="Nordberg H.P."/>
            <person name="Cantor M.N."/>
            <person name="Hua S.X."/>
        </authorList>
    </citation>
    <scope>NUCLEOTIDE SEQUENCE [LARGE SCALE GENOMIC DNA]</scope>
    <source>
        <strain evidence="1 2">441</strain>
    </source>
</reference>
<evidence type="ECO:0000313" key="1">
    <source>
        <dbReference type="EMBL" id="KIK28176.1"/>
    </source>
</evidence>
<dbReference type="AlphaFoldDB" id="A0A0C9ZFU3"/>
<proteinExistence type="predicted"/>
<dbReference type="Proteomes" id="UP000054018">
    <property type="component" value="Unassembled WGS sequence"/>
</dbReference>
<sequence length="166" mass="19166">MKELLFVADNSNYLEFLQAILLKHGLESYEVTDKKHFPLKYVPPKAKGQRASDAIDVDNATDYREMVKKISEEKPAVVKIFVDMRHIERLPRASKSSEDDSEFASDSTKGKCGRVKKVDLDNRLARWRLKLQKAYKNEQDEGLTYVGPLGTGVWRWRMAKRLSLPH</sequence>
<dbReference type="OrthoDB" id="2681472at2759"/>
<name>A0A0C9ZFU3_9AGAM</name>